<dbReference type="InterPro" id="IPR056167">
    <property type="entry name" value="A-sol_ELP1"/>
</dbReference>
<dbReference type="UniPathway" id="UPA00988"/>
<dbReference type="Proteomes" id="UP000309038">
    <property type="component" value="Unassembled WGS sequence"/>
</dbReference>
<comment type="caution">
    <text evidence="3">The sequence shown here is derived from an EMBL/GenBank/DDBJ whole genome shotgun (WGS) entry which is preliminary data.</text>
</comment>
<feature type="region of interest" description="Disordered" evidence="1">
    <location>
        <begin position="225"/>
        <end position="247"/>
    </location>
</feature>
<accession>A0A4S4K4K9</accession>
<dbReference type="PANTHER" id="PTHR12747">
    <property type="entry name" value="ELONGATOR COMPLEX PROTEIN 1"/>
    <property type="match status" value="1"/>
</dbReference>
<dbReference type="GO" id="GO:0033588">
    <property type="term" value="C:elongator holoenzyme complex"/>
    <property type="evidence" value="ECO:0007669"/>
    <property type="project" value="InterPro"/>
</dbReference>
<organism evidence="3 4">
    <name type="scientific">Hermanssonia centrifuga</name>
    <dbReference type="NCBI Taxonomy" id="98765"/>
    <lineage>
        <taxon>Eukaryota</taxon>
        <taxon>Fungi</taxon>
        <taxon>Dikarya</taxon>
        <taxon>Basidiomycota</taxon>
        <taxon>Agaricomycotina</taxon>
        <taxon>Agaricomycetes</taxon>
        <taxon>Polyporales</taxon>
        <taxon>Meruliaceae</taxon>
        <taxon>Hermanssonia</taxon>
    </lineage>
</organism>
<reference evidence="3 4" key="1">
    <citation type="submission" date="2019-02" db="EMBL/GenBank/DDBJ databases">
        <title>Genome sequencing of the rare red list fungi Phlebia centrifuga.</title>
        <authorList>
            <person name="Buettner E."/>
            <person name="Kellner H."/>
        </authorList>
    </citation>
    <scope>NUCLEOTIDE SEQUENCE [LARGE SCALE GENOMIC DNA]</scope>
    <source>
        <strain evidence="3 4">DSM 108282</strain>
    </source>
</reference>
<gene>
    <name evidence="3" type="ORF">EW026_g8319</name>
</gene>
<dbReference type="PANTHER" id="PTHR12747:SF0">
    <property type="entry name" value="ELONGATOR COMPLEX PROTEIN 1"/>
    <property type="match status" value="1"/>
</dbReference>
<sequence>MPRGNLETINPRPLVMEIVKQDVDKADCAKAFAACRRYRIDLNAFVEHDKETLMGRLAEFVEQVENVDYINLFLTTFGQGTLPDDVVNQVRIGLMKLLAYVEKHQLYDIALSIWKDTERYDTMLSAYGDWLFKRREFKDAAFDAFYGVEDMELHNVDVITDVSMPPTMFTRSKRKMERKVGSGRKGTVDEEYSLRSVTKLVTRFNATQAEAMNLLPHLFQFAEEHREEGRDLQRESEGSAPELKESV</sequence>
<dbReference type="EMBL" id="SGPJ01001018">
    <property type="protein sequence ID" value="THG92661.1"/>
    <property type="molecule type" value="Genomic_DNA"/>
</dbReference>
<dbReference type="InterPro" id="IPR006849">
    <property type="entry name" value="Elp1"/>
</dbReference>
<dbReference type="Pfam" id="PF23925">
    <property type="entry name" value="A-sol_ELP1"/>
    <property type="match status" value="1"/>
</dbReference>
<dbReference type="GO" id="GO:0005829">
    <property type="term" value="C:cytosol"/>
    <property type="evidence" value="ECO:0007669"/>
    <property type="project" value="TreeGrafter"/>
</dbReference>
<protein>
    <recommendedName>
        <fullName evidence="2">ELP1 alpha-solenoid domain-containing protein</fullName>
    </recommendedName>
</protein>
<dbReference type="GO" id="GO:0000049">
    <property type="term" value="F:tRNA binding"/>
    <property type="evidence" value="ECO:0007669"/>
    <property type="project" value="TreeGrafter"/>
</dbReference>
<keyword evidence="4" id="KW-1185">Reference proteome</keyword>
<proteinExistence type="predicted"/>
<dbReference type="GO" id="GO:0002926">
    <property type="term" value="P:tRNA wobble base 5-methoxycarbonylmethyl-2-thiouridinylation"/>
    <property type="evidence" value="ECO:0007669"/>
    <property type="project" value="TreeGrafter"/>
</dbReference>
<feature type="domain" description="ELP1 alpha-solenoid" evidence="2">
    <location>
        <begin position="12"/>
        <end position="77"/>
    </location>
</feature>
<evidence type="ECO:0000313" key="4">
    <source>
        <dbReference type="Proteomes" id="UP000309038"/>
    </source>
</evidence>
<name>A0A4S4K4K9_9APHY</name>
<dbReference type="AlphaFoldDB" id="A0A4S4K4K9"/>
<evidence type="ECO:0000259" key="2">
    <source>
        <dbReference type="Pfam" id="PF23925"/>
    </source>
</evidence>
<evidence type="ECO:0000313" key="3">
    <source>
        <dbReference type="EMBL" id="THG92661.1"/>
    </source>
</evidence>
<evidence type="ECO:0000256" key="1">
    <source>
        <dbReference type="SAM" id="MobiDB-lite"/>
    </source>
</evidence>